<evidence type="ECO:0000313" key="3">
    <source>
        <dbReference type="EMBL" id="QCT72754.1"/>
    </source>
</evidence>
<dbReference type="InterPro" id="IPR000983">
    <property type="entry name" value="Bac_GSPG_pilin"/>
</dbReference>
<gene>
    <name evidence="3" type="ORF">CPZ25_015950</name>
</gene>
<dbReference type="Gene3D" id="3.30.700.10">
    <property type="entry name" value="Glycoprotein, Type 4 Pilin"/>
    <property type="match status" value="1"/>
</dbReference>
<dbReference type="EMBL" id="CP029487">
    <property type="protein sequence ID" value="QCT72754.1"/>
    <property type="molecule type" value="Genomic_DNA"/>
</dbReference>
<dbReference type="InterPro" id="IPR045584">
    <property type="entry name" value="Pilin-like"/>
</dbReference>
<sequence>MKKIKRQIMEKCGFTLIELIIVLAILGMLAALAIPQFSKVLDNSGLKTDQANLSIVQTALEVYKADNNGSLPTLAAGEGSDFDKLVTALKNAEYLKTDKIESQSGGVFNYKNGEISFAPESSPPSPSS</sequence>
<keyword evidence="2" id="KW-0472">Membrane</keyword>
<dbReference type="GO" id="GO:0015628">
    <property type="term" value="P:protein secretion by the type II secretion system"/>
    <property type="evidence" value="ECO:0007669"/>
    <property type="project" value="InterPro"/>
</dbReference>
<keyword evidence="4" id="KW-1185">Reference proteome</keyword>
<protein>
    <submittedName>
        <fullName evidence="3">Prepilin-type N-terminal cleavage/methylation domain-containing protein</fullName>
    </submittedName>
</protein>
<feature type="transmembrane region" description="Helical" evidence="2">
    <location>
        <begin position="12"/>
        <end position="34"/>
    </location>
</feature>
<dbReference type="RefSeq" id="WP_096920732.1">
    <property type="nucleotide sequence ID" value="NZ_CP029487.1"/>
</dbReference>
<dbReference type="KEGG" id="emt:CPZ25_015950"/>
<dbReference type="PRINTS" id="PR00813">
    <property type="entry name" value="BCTERIALGSPG"/>
</dbReference>
<proteinExistence type="predicted"/>
<evidence type="ECO:0000256" key="2">
    <source>
        <dbReference type="SAM" id="Phobius"/>
    </source>
</evidence>
<reference evidence="3 4" key="1">
    <citation type="submission" date="2018-05" db="EMBL/GenBank/DDBJ databases">
        <title>Genome comparison of Eubacterium sp.</title>
        <authorList>
            <person name="Feng Y."/>
            <person name="Sanchez-Andrea I."/>
            <person name="Stams A.J.M."/>
            <person name="De Vos W.M."/>
        </authorList>
    </citation>
    <scope>NUCLEOTIDE SEQUENCE [LARGE SCALE GENOMIC DNA]</scope>
    <source>
        <strain evidence="3 4">YI</strain>
    </source>
</reference>
<evidence type="ECO:0000256" key="1">
    <source>
        <dbReference type="ARBA" id="ARBA00022481"/>
    </source>
</evidence>
<dbReference type="PANTHER" id="PTHR30093">
    <property type="entry name" value="GENERAL SECRETION PATHWAY PROTEIN G"/>
    <property type="match status" value="1"/>
</dbReference>
<name>A0A4P9CAY9_EUBML</name>
<keyword evidence="1" id="KW-0488">Methylation</keyword>
<organism evidence="3 4">
    <name type="scientific">Eubacterium maltosivorans</name>
    <dbReference type="NCBI Taxonomy" id="2041044"/>
    <lineage>
        <taxon>Bacteria</taxon>
        <taxon>Bacillati</taxon>
        <taxon>Bacillota</taxon>
        <taxon>Clostridia</taxon>
        <taxon>Eubacteriales</taxon>
        <taxon>Eubacteriaceae</taxon>
        <taxon>Eubacterium</taxon>
    </lineage>
</organism>
<dbReference type="Pfam" id="PF07963">
    <property type="entry name" value="N_methyl"/>
    <property type="match status" value="1"/>
</dbReference>
<dbReference type="NCBIfam" id="TIGR02532">
    <property type="entry name" value="IV_pilin_GFxxxE"/>
    <property type="match status" value="1"/>
</dbReference>
<dbReference type="GO" id="GO:0015627">
    <property type="term" value="C:type II protein secretion system complex"/>
    <property type="evidence" value="ECO:0007669"/>
    <property type="project" value="InterPro"/>
</dbReference>
<dbReference type="Proteomes" id="UP000218387">
    <property type="component" value="Chromosome"/>
</dbReference>
<accession>A0A4P9CAY9</accession>
<dbReference type="AlphaFoldDB" id="A0A4P9CAY9"/>
<dbReference type="InterPro" id="IPR012902">
    <property type="entry name" value="N_methyl_site"/>
</dbReference>
<keyword evidence="2" id="KW-1133">Transmembrane helix</keyword>
<keyword evidence="2" id="KW-0812">Transmembrane</keyword>
<evidence type="ECO:0000313" key="4">
    <source>
        <dbReference type="Proteomes" id="UP000218387"/>
    </source>
</evidence>
<dbReference type="SUPFAM" id="SSF54523">
    <property type="entry name" value="Pili subunits"/>
    <property type="match status" value="1"/>
</dbReference>